<evidence type="ECO:0000313" key="2">
    <source>
        <dbReference type="EMBL" id="RKG36855.1"/>
    </source>
</evidence>
<gene>
    <name evidence="2" type="ORF">D7V20_13330</name>
</gene>
<name>A0A3A8EQP9_9GAMM</name>
<dbReference type="RefSeq" id="WP_120384686.1">
    <property type="nucleotide sequence ID" value="NZ_RAXT01000033.1"/>
</dbReference>
<dbReference type="AlphaFoldDB" id="A0A3A8EQP9"/>
<dbReference type="EMBL" id="RAXT01000033">
    <property type="protein sequence ID" value="RKG36855.1"/>
    <property type="molecule type" value="Genomic_DNA"/>
</dbReference>
<feature type="transmembrane region" description="Helical" evidence="1">
    <location>
        <begin position="41"/>
        <end position="62"/>
    </location>
</feature>
<keyword evidence="1" id="KW-0812">Transmembrane</keyword>
<reference evidence="2 3" key="1">
    <citation type="submission" date="2018-09" db="EMBL/GenBank/DDBJ databases">
        <title>The draft genome of Acinetobacter spp. strains.</title>
        <authorList>
            <person name="Qin J."/>
            <person name="Feng Y."/>
            <person name="Zong Z."/>
        </authorList>
    </citation>
    <scope>NUCLEOTIDE SEQUENCE [LARGE SCALE GENOMIC DNA]</scope>
    <source>
        <strain evidence="2 3">WCHAc060115</strain>
    </source>
</reference>
<feature type="transmembrane region" description="Helical" evidence="1">
    <location>
        <begin position="83"/>
        <end position="109"/>
    </location>
</feature>
<evidence type="ECO:0000256" key="1">
    <source>
        <dbReference type="SAM" id="Phobius"/>
    </source>
</evidence>
<organism evidence="2 3">
    <name type="scientific">Acinetobacter rongchengensis</name>
    <dbReference type="NCBI Taxonomy" id="2419601"/>
    <lineage>
        <taxon>Bacteria</taxon>
        <taxon>Pseudomonadati</taxon>
        <taxon>Pseudomonadota</taxon>
        <taxon>Gammaproteobacteria</taxon>
        <taxon>Moraxellales</taxon>
        <taxon>Moraxellaceae</taxon>
        <taxon>Acinetobacter</taxon>
    </lineage>
</organism>
<protein>
    <submittedName>
        <fullName evidence="2">Uncharacterized protein</fullName>
    </submittedName>
</protein>
<keyword evidence="1" id="KW-1133">Transmembrane helix</keyword>
<keyword evidence="1" id="KW-0472">Membrane</keyword>
<feature type="transmembrane region" description="Helical" evidence="1">
    <location>
        <begin position="12"/>
        <end position="35"/>
    </location>
</feature>
<dbReference type="Proteomes" id="UP000280405">
    <property type="component" value="Unassembled WGS sequence"/>
</dbReference>
<accession>A0A3A8EQP9</accession>
<proteinExistence type="predicted"/>
<evidence type="ECO:0000313" key="3">
    <source>
        <dbReference type="Proteomes" id="UP000280405"/>
    </source>
</evidence>
<comment type="caution">
    <text evidence="2">The sequence shown here is derived from an EMBL/GenBank/DDBJ whole genome shotgun (WGS) entry which is preliminary data.</text>
</comment>
<sequence>MMMTTRQKELFLIITYCILLLTAIIFLKAFSFTPIQGLTKISLFLAVLLSLFFNLYLYFVSIKAPFSSAKNLATMISKPFRILVYWLLFPLFTTYLLWTVIGGILPALYTQAFGQTSSQIYNGTVDSTSRKYCTTQFEFKSPQLDHFFFRQCLNPKAHNLKASQKITIHTTVQSSRFGSSIKKIYSVDPQ</sequence>
<keyword evidence="3" id="KW-1185">Reference proteome</keyword>